<dbReference type="InterPro" id="IPR024072">
    <property type="entry name" value="DHFR-like_dom_sf"/>
</dbReference>
<proteinExistence type="predicted"/>
<protein>
    <recommendedName>
        <fullName evidence="1">Bacterial bifunctional deaminase-reductase C-terminal domain-containing protein</fullName>
    </recommendedName>
</protein>
<feature type="domain" description="Bacterial bifunctional deaminase-reductase C-terminal" evidence="1">
    <location>
        <begin position="2"/>
        <end position="169"/>
    </location>
</feature>
<dbReference type="InterPro" id="IPR002734">
    <property type="entry name" value="RibDG_C"/>
</dbReference>
<evidence type="ECO:0000313" key="3">
    <source>
        <dbReference type="Proteomes" id="UP000188145"/>
    </source>
</evidence>
<dbReference type="GO" id="GO:0009231">
    <property type="term" value="P:riboflavin biosynthetic process"/>
    <property type="evidence" value="ECO:0007669"/>
    <property type="project" value="InterPro"/>
</dbReference>
<dbReference type="KEGG" id="tes:BW730_14515"/>
<keyword evidence="3" id="KW-1185">Reference proteome</keyword>
<dbReference type="GO" id="GO:0008703">
    <property type="term" value="F:5-amino-6-(5-phosphoribosylamino)uracil reductase activity"/>
    <property type="evidence" value="ECO:0007669"/>
    <property type="project" value="InterPro"/>
</dbReference>
<dbReference type="OrthoDB" id="7342392at2"/>
<dbReference type="PANTHER" id="PTHR38011">
    <property type="entry name" value="DIHYDROFOLATE REDUCTASE FAMILY PROTEIN (AFU_ORTHOLOGUE AFUA_8G06820)"/>
    <property type="match status" value="1"/>
</dbReference>
<dbReference type="STRING" id="1332264.BW730_14515"/>
<evidence type="ECO:0000313" key="2">
    <source>
        <dbReference type="EMBL" id="AQP48537.1"/>
    </source>
</evidence>
<reference evidence="3" key="1">
    <citation type="submission" date="2017-02" db="EMBL/GenBank/DDBJ databases">
        <title>Tessaracoccus aquaemaris sp. nov., isolated from the intestine of a Korean rockfish, Sebastes schlegelii, in a marine aquaculture pond.</title>
        <authorList>
            <person name="Tak E.J."/>
            <person name="Bae J.-W."/>
        </authorList>
    </citation>
    <scope>NUCLEOTIDE SEQUENCE [LARGE SCALE GENOMIC DNA]</scope>
    <source>
        <strain evidence="3">NSG39</strain>
    </source>
</reference>
<organism evidence="2 3">
    <name type="scientific">Tessaracoccus aquimaris</name>
    <dbReference type="NCBI Taxonomy" id="1332264"/>
    <lineage>
        <taxon>Bacteria</taxon>
        <taxon>Bacillati</taxon>
        <taxon>Actinomycetota</taxon>
        <taxon>Actinomycetes</taxon>
        <taxon>Propionibacteriales</taxon>
        <taxon>Propionibacteriaceae</taxon>
        <taxon>Tessaracoccus</taxon>
    </lineage>
</organism>
<dbReference type="SUPFAM" id="SSF53597">
    <property type="entry name" value="Dihydrofolate reductase-like"/>
    <property type="match status" value="1"/>
</dbReference>
<dbReference type="Pfam" id="PF01872">
    <property type="entry name" value="RibD_C"/>
    <property type="match status" value="1"/>
</dbReference>
<accession>A0A1Q2CR01</accession>
<sequence length="180" mass="19756">MRKITAHLFSSVDGVVESPNLFQFDSFGEREGELMTEAMDGASAAIMGRVIYSQWADYWPQNNEDFGLVINPMKKYVASSTLSGELAWENSTLIDGDLIDFVTELKAGDGGDVIVCGISVIAQLLAADLLDELILTVHPVFMGEGRSLYDSLEAPLRLELVRSEATPVGNAFLTYRKRSD</sequence>
<dbReference type="Proteomes" id="UP000188145">
    <property type="component" value="Chromosome"/>
</dbReference>
<dbReference type="RefSeq" id="WP_077686876.1">
    <property type="nucleotide sequence ID" value="NZ_CP019606.1"/>
</dbReference>
<dbReference type="EMBL" id="CP019606">
    <property type="protein sequence ID" value="AQP48537.1"/>
    <property type="molecule type" value="Genomic_DNA"/>
</dbReference>
<dbReference type="Gene3D" id="3.40.430.10">
    <property type="entry name" value="Dihydrofolate Reductase, subunit A"/>
    <property type="match status" value="1"/>
</dbReference>
<dbReference type="AlphaFoldDB" id="A0A1Q2CR01"/>
<name>A0A1Q2CR01_9ACTN</name>
<dbReference type="PANTHER" id="PTHR38011:SF2">
    <property type="entry name" value="BIFUNCTIONAL DEAMINASE-REDUCTASE DOMAIN PROTEIN"/>
    <property type="match status" value="1"/>
</dbReference>
<dbReference type="InterPro" id="IPR050765">
    <property type="entry name" value="Riboflavin_Biosynth_HTPR"/>
</dbReference>
<evidence type="ECO:0000259" key="1">
    <source>
        <dbReference type="Pfam" id="PF01872"/>
    </source>
</evidence>
<gene>
    <name evidence="2" type="ORF">BW730_14515</name>
</gene>